<dbReference type="SMART" id="SM00342">
    <property type="entry name" value="HTH_ARAC"/>
    <property type="match status" value="1"/>
</dbReference>
<dbReference type="EMBL" id="FNGS01000001">
    <property type="protein sequence ID" value="SDL12935.1"/>
    <property type="molecule type" value="Genomic_DNA"/>
</dbReference>
<gene>
    <name evidence="2" type="ORF">SAMN04488090_0083</name>
</gene>
<dbReference type="InterPro" id="IPR018060">
    <property type="entry name" value="HTH_AraC"/>
</dbReference>
<dbReference type="PROSITE" id="PS01124">
    <property type="entry name" value="HTH_ARAC_FAMILY_2"/>
    <property type="match status" value="1"/>
</dbReference>
<dbReference type="Gene3D" id="1.10.10.60">
    <property type="entry name" value="Homeodomain-like"/>
    <property type="match status" value="1"/>
</dbReference>
<dbReference type="AlphaFoldDB" id="A0A1G9HJ64"/>
<dbReference type="RefSeq" id="WP_093196423.1">
    <property type="nucleotide sequence ID" value="NZ_FNGS01000001.1"/>
</dbReference>
<evidence type="ECO:0000259" key="1">
    <source>
        <dbReference type="PROSITE" id="PS01124"/>
    </source>
</evidence>
<evidence type="ECO:0000313" key="2">
    <source>
        <dbReference type="EMBL" id="SDL12935.1"/>
    </source>
</evidence>
<organism evidence="2 3">
    <name type="scientific">Siphonobacter aquaeclarae</name>
    <dbReference type="NCBI Taxonomy" id="563176"/>
    <lineage>
        <taxon>Bacteria</taxon>
        <taxon>Pseudomonadati</taxon>
        <taxon>Bacteroidota</taxon>
        <taxon>Cytophagia</taxon>
        <taxon>Cytophagales</taxon>
        <taxon>Cytophagaceae</taxon>
        <taxon>Siphonobacter</taxon>
    </lineage>
</organism>
<sequence length="265" mass="30125">MGYFSQTVAVPPEWEDVFAPLYFARNDDPVPVSHRLLPNLRTLLVFSLGTPASLSWQGEEIIVSGSIVLGPLRETLHYTLPAGSDIVVVNFRFDAFYRFFGPSLHSWVPRQLPEALGHCFAGLREDLRSLATPEDRAACILAFSATYLRQRENPAERLIESGVYDRPLIKAAAAGAGQHLRTVQLNHKKYLGYTAKDMSRYQRFREALRFLDEKVEKRVPVDWFEVVEAGGYYDQSHLIRDFQYYLGVPPSRFLTLRDQLCVAVG</sequence>
<dbReference type="Proteomes" id="UP000198901">
    <property type="component" value="Unassembled WGS sequence"/>
</dbReference>
<protein>
    <submittedName>
        <fullName evidence="2">AraC-type DNA-binding protein</fullName>
    </submittedName>
</protein>
<feature type="domain" description="HTH araC/xylS-type" evidence="1">
    <location>
        <begin position="153"/>
        <end position="256"/>
    </location>
</feature>
<evidence type="ECO:0000313" key="3">
    <source>
        <dbReference type="Proteomes" id="UP000198901"/>
    </source>
</evidence>
<dbReference type="GO" id="GO:0003700">
    <property type="term" value="F:DNA-binding transcription factor activity"/>
    <property type="evidence" value="ECO:0007669"/>
    <property type="project" value="InterPro"/>
</dbReference>
<keyword evidence="2" id="KW-0238">DNA-binding</keyword>
<dbReference type="STRING" id="563176.SAMN04488090_0083"/>
<accession>A0A1G9HJ64</accession>
<dbReference type="GO" id="GO:0043565">
    <property type="term" value="F:sequence-specific DNA binding"/>
    <property type="evidence" value="ECO:0007669"/>
    <property type="project" value="InterPro"/>
</dbReference>
<keyword evidence="3" id="KW-1185">Reference proteome</keyword>
<reference evidence="2 3" key="1">
    <citation type="submission" date="2016-10" db="EMBL/GenBank/DDBJ databases">
        <authorList>
            <person name="de Groot N.N."/>
        </authorList>
    </citation>
    <scope>NUCLEOTIDE SEQUENCE [LARGE SCALE GENOMIC DNA]</scope>
    <source>
        <strain evidence="2 3">DSM 21668</strain>
    </source>
</reference>
<name>A0A1G9HJ64_9BACT</name>
<proteinExistence type="predicted"/>